<protein>
    <submittedName>
        <fullName evidence="2">Uncharacterized protein</fullName>
    </submittedName>
</protein>
<gene>
    <name evidence="2" type="ORF">OHC33_003155</name>
</gene>
<sequence length="103" mass="11483">MSEAESESDRDLVDDEPNAPSSNDEDDEHNVVELSDDGDDDEDIGRHDAASIHARITKLLASEDYSGASHFTSQHQNPINPGIYLKGYDWLRLPLSSTEIDHF</sequence>
<feature type="region of interest" description="Disordered" evidence="1">
    <location>
        <begin position="1"/>
        <end position="45"/>
    </location>
</feature>
<dbReference type="AlphaFoldDB" id="A0AAN8ETM1"/>
<keyword evidence="3" id="KW-1185">Reference proteome</keyword>
<name>A0AAN8ETM1_9EURO</name>
<dbReference type="Proteomes" id="UP001316803">
    <property type="component" value="Unassembled WGS sequence"/>
</dbReference>
<dbReference type="EMBL" id="JAKLMC020000006">
    <property type="protein sequence ID" value="KAK5955515.1"/>
    <property type="molecule type" value="Genomic_DNA"/>
</dbReference>
<evidence type="ECO:0000256" key="1">
    <source>
        <dbReference type="SAM" id="MobiDB-lite"/>
    </source>
</evidence>
<evidence type="ECO:0000313" key="3">
    <source>
        <dbReference type="Proteomes" id="UP001316803"/>
    </source>
</evidence>
<organism evidence="2 3">
    <name type="scientific">Knufia fluminis</name>
    <dbReference type="NCBI Taxonomy" id="191047"/>
    <lineage>
        <taxon>Eukaryota</taxon>
        <taxon>Fungi</taxon>
        <taxon>Dikarya</taxon>
        <taxon>Ascomycota</taxon>
        <taxon>Pezizomycotina</taxon>
        <taxon>Eurotiomycetes</taxon>
        <taxon>Chaetothyriomycetidae</taxon>
        <taxon>Chaetothyriales</taxon>
        <taxon>Trichomeriaceae</taxon>
        <taxon>Knufia</taxon>
    </lineage>
</organism>
<comment type="caution">
    <text evidence="2">The sequence shown here is derived from an EMBL/GenBank/DDBJ whole genome shotgun (WGS) entry which is preliminary data.</text>
</comment>
<feature type="compositionally biased region" description="Acidic residues" evidence="1">
    <location>
        <begin position="1"/>
        <end position="43"/>
    </location>
</feature>
<reference evidence="2 3" key="1">
    <citation type="submission" date="2022-12" db="EMBL/GenBank/DDBJ databases">
        <title>Genomic features and morphological characterization of a novel Knufia sp. strain isolated from spacecraft assembly facility.</title>
        <authorList>
            <person name="Teixeira M."/>
            <person name="Chander A.M."/>
            <person name="Stajich J.E."/>
            <person name="Venkateswaran K."/>
        </authorList>
    </citation>
    <scope>NUCLEOTIDE SEQUENCE [LARGE SCALE GENOMIC DNA]</scope>
    <source>
        <strain evidence="2 3">FJI-L2-BK-P2</strain>
    </source>
</reference>
<evidence type="ECO:0000313" key="2">
    <source>
        <dbReference type="EMBL" id="KAK5955515.1"/>
    </source>
</evidence>
<proteinExistence type="predicted"/>
<accession>A0AAN8ETM1</accession>